<organism evidence="6 7">
    <name type="scientific">Glutamicibacter mysorens</name>
    <dbReference type="NCBI Taxonomy" id="257984"/>
    <lineage>
        <taxon>Bacteria</taxon>
        <taxon>Bacillati</taxon>
        <taxon>Actinomycetota</taxon>
        <taxon>Actinomycetes</taxon>
        <taxon>Micrococcales</taxon>
        <taxon>Micrococcaceae</taxon>
        <taxon>Glutamicibacter</taxon>
    </lineage>
</organism>
<evidence type="ECO:0000313" key="6">
    <source>
        <dbReference type="EMBL" id="PJJ45308.1"/>
    </source>
</evidence>
<evidence type="ECO:0000256" key="1">
    <source>
        <dbReference type="ARBA" id="ARBA00005964"/>
    </source>
</evidence>
<name>A0ABX4N228_9MICC</name>
<dbReference type="SUPFAM" id="SSF53474">
    <property type="entry name" value="alpha/beta-Hydrolases"/>
    <property type="match status" value="1"/>
</dbReference>
<keyword evidence="2 4" id="KW-0378">Hydrolase</keyword>
<sequence>MGVYHYAQRSAGRFGKLSEITGLAEAQPAIFPQTPGSLDWLLGPALHELPQSEDAFQLAVFAPEQASGLPVMVFLPGGGFVSGAGTVRWYNAQHFAEQQNCVVVVVNYRIGLLAHRQSVGGGNLPVEELLLALQWVQRHIAQFGGNPQEITLAGQSAGAFWAFVLAQLDEARGLFKRLYLGSLSYQPPMNQAMADERNGVIGQALDGTALEQASTKQLLAAGGALAKAWAGRGLGLYPSADGAVPADLFEVSQAASRLHVPEVLMTYTADEANAFIGMAPEQAFSVDAVRGFIAGNFAQPQGVFEALATEAPEATAKQLMARAMTLHQIQLYAVEFADQAVAQGASVQLFGFELSSPLPNAGSAHCFELPFIFGNRQAWHDAPMLDGITEETFSAAAAQLGGALGAFIRTGRAASASGESLPLHAPGVQSLTALTESGLVQREIDRRFAATRQVPA</sequence>
<feature type="domain" description="Carboxylesterase type B" evidence="5">
    <location>
        <begin position="48"/>
        <end position="411"/>
    </location>
</feature>
<evidence type="ECO:0000313" key="7">
    <source>
        <dbReference type="Proteomes" id="UP000229263"/>
    </source>
</evidence>
<reference evidence="6 7" key="1">
    <citation type="submission" date="2017-11" db="EMBL/GenBank/DDBJ databases">
        <title>Sequencing the genomes of 1000 actinobacteria strains.</title>
        <authorList>
            <person name="Klenk H.-P."/>
        </authorList>
    </citation>
    <scope>NUCLEOTIDE SEQUENCE [LARGE SCALE GENOMIC DNA]</scope>
    <source>
        <strain evidence="6 7">DSM 12798</strain>
    </source>
</reference>
<comment type="similarity">
    <text evidence="1 4">Belongs to the type-B carboxylesterase/lipase family.</text>
</comment>
<evidence type="ECO:0000259" key="5">
    <source>
        <dbReference type="Pfam" id="PF00135"/>
    </source>
</evidence>
<evidence type="ECO:0000256" key="4">
    <source>
        <dbReference type="RuleBase" id="RU361235"/>
    </source>
</evidence>
<dbReference type="PANTHER" id="PTHR43918">
    <property type="entry name" value="ACETYLCHOLINESTERASE"/>
    <property type="match status" value="1"/>
</dbReference>
<dbReference type="InterPro" id="IPR000997">
    <property type="entry name" value="Cholinesterase"/>
</dbReference>
<protein>
    <recommendedName>
        <fullName evidence="4">Carboxylic ester hydrolase</fullName>
        <ecNumber evidence="4">3.1.1.-</ecNumber>
    </recommendedName>
</protein>
<dbReference type="Pfam" id="PF00135">
    <property type="entry name" value="COesterase"/>
    <property type="match status" value="1"/>
</dbReference>
<dbReference type="InterPro" id="IPR019826">
    <property type="entry name" value="Carboxylesterase_B_AS"/>
</dbReference>
<keyword evidence="3" id="KW-1015">Disulfide bond</keyword>
<dbReference type="InterPro" id="IPR029058">
    <property type="entry name" value="AB_hydrolase_fold"/>
</dbReference>
<dbReference type="PRINTS" id="PR00878">
    <property type="entry name" value="CHOLNESTRASE"/>
</dbReference>
<keyword evidence="7" id="KW-1185">Reference proteome</keyword>
<proteinExistence type="inferred from homology"/>
<dbReference type="EMBL" id="PGEY01000001">
    <property type="protein sequence ID" value="PJJ45308.1"/>
    <property type="molecule type" value="Genomic_DNA"/>
</dbReference>
<dbReference type="InterPro" id="IPR050654">
    <property type="entry name" value="AChE-related_enzymes"/>
</dbReference>
<dbReference type="PROSITE" id="PS00122">
    <property type="entry name" value="CARBOXYLESTERASE_B_1"/>
    <property type="match status" value="1"/>
</dbReference>
<accession>A0ABX4N228</accession>
<dbReference type="RefSeq" id="WP_066143196.1">
    <property type="nucleotide sequence ID" value="NZ_PGEY01000001.1"/>
</dbReference>
<dbReference type="EC" id="3.1.1.-" evidence="4"/>
<comment type="caution">
    <text evidence="6">The sequence shown here is derived from an EMBL/GenBank/DDBJ whole genome shotgun (WGS) entry which is preliminary data.</text>
</comment>
<gene>
    <name evidence="6" type="ORF">ATK23_2571</name>
</gene>
<evidence type="ECO:0000256" key="2">
    <source>
        <dbReference type="ARBA" id="ARBA00022801"/>
    </source>
</evidence>
<dbReference type="Gene3D" id="3.40.50.1820">
    <property type="entry name" value="alpha/beta hydrolase"/>
    <property type="match status" value="1"/>
</dbReference>
<dbReference type="InterPro" id="IPR002018">
    <property type="entry name" value="CarbesteraseB"/>
</dbReference>
<evidence type="ECO:0000256" key="3">
    <source>
        <dbReference type="ARBA" id="ARBA00023157"/>
    </source>
</evidence>
<dbReference type="Proteomes" id="UP000229263">
    <property type="component" value="Unassembled WGS sequence"/>
</dbReference>
<dbReference type="PANTHER" id="PTHR43918:SF4">
    <property type="entry name" value="CARBOXYLIC ESTER HYDROLASE"/>
    <property type="match status" value="1"/>
</dbReference>